<dbReference type="Pfam" id="PF10109">
    <property type="entry name" value="Phage_TAC_7"/>
    <property type="match status" value="1"/>
</dbReference>
<protein>
    <submittedName>
        <fullName evidence="1">Phage tail assembly protein</fullName>
    </submittedName>
</protein>
<dbReference type="EMBL" id="JBHTBQ010000009">
    <property type="protein sequence ID" value="MFC7419342.1"/>
    <property type="molecule type" value="Genomic_DNA"/>
</dbReference>
<organism evidence="1 2">
    <name type="scientific">Iodobacter arcticus</name>
    <dbReference type="NCBI Taxonomy" id="590593"/>
    <lineage>
        <taxon>Bacteria</taxon>
        <taxon>Pseudomonadati</taxon>
        <taxon>Pseudomonadota</taxon>
        <taxon>Betaproteobacteria</taxon>
        <taxon>Neisseriales</taxon>
        <taxon>Chitinibacteraceae</taxon>
        <taxon>Iodobacter</taxon>
    </lineage>
</organism>
<dbReference type="RefSeq" id="WP_380186760.1">
    <property type="nucleotide sequence ID" value="NZ_JBHTBQ010000009.1"/>
</dbReference>
<dbReference type="Proteomes" id="UP001596473">
    <property type="component" value="Unassembled WGS sequence"/>
</dbReference>
<reference evidence="2" key="1">
    <citation type="journal article" date="2019" name="Int. J. Syst. Evol. Microbiol.">
        <title>The Global Catalogue of Microorganisms (GCM) 10K type strain sequencing project: providing services to taxonomists for standard genome sequencing and annotation.</title>
        <authorList>
            <consortium name="The Broad Institute Genomics Platform"/>
            <consortium name="The Broad Institute Genome Sequencing Center for Infectious Disease"/>
            <person name="Wu L."/>
            <person name="Ma J."/>
        </authorList>
    </citation>
    <scope>NUCLEOTIDE SEQUENCE [LARGE SCALE GENOMIC DNA]</scope>
    <source>
        <strain evidence="2">CCUG 62945</strain>
    </source>
</reference>
<comment type="caution">
    <text evidence="1">The sequence shown here is derived from an EMBL/GenBank/DDBJ whole genome shotgun (WGS) entry which is preliminary data.</text>
</comment>
<proteinExistence type="predicted"/>
<gene>
    <name evidence="1" type="ORF">ACFQNF_05565</name>
</gene>
<accession>A0ABW2QUD0</accession>
<evidence type="ECO:0000313" key="2">
    <source>
        <dbReference type="Proteomes" id="UP001596473"/>
    </source>
</evidence>
<name>A0ABW2QUD0_9NEIS</name>
<keyword evidence="2" id="KW-1185">Reference proteome</keyword>
<evidence type="ECO:0000313" key="1">
    <source>
        <dbReference type="EMBL" id="MFC7419342.1"/>
    </source>
</evidence>
<sequence>MKITLRFPFTTAAGIRIESLELPRPKRSDLKAAQKFSNDAIDQEDFLFCRLTGLVVEDLDQLDVADNKALSDAFQAMVGGGEVAEVAGRSVVAGTADAAV</sequence>
<dbReference type="InterPro" id="IPR019289">
    <property type="entry name" value="Phage_tail_E/E"/>
</dbReference>